<proteinExistence type="predicted"/>
<organism evidence="1 2">
    <name type="scientific">Pistacia atlantica</name>
    <dbReference type="NCBI Taxonomy" id="434234"/>
    <lineage>
        <taxon>Eukaryota</taxon>
        <taxon>Viridiplantae</taxon>
        <taxon>Streptophyta</taxon>
        <taxon>Embryophyta</taxon>
        <taxon>Tracheophyta</taxon>
        <taxon>Spermatophyta</taxon>
        <taxon>Magnoliopsida</taxon>
        <taxon>eudicotyledons</taxon>
        <taxon>Gunneridae</taxon>
        <taxon>Pentapetalae</taxon>
        <taxon>rosids</taxon>
        <taxon>malvids</taxon>
        <taxon>Sapindales</taxon>
        <taxon>Anacardiaceae</taxon>
        <taxon>Pistacia</taxon>
    </lineage>
</organism>
<comment type="caution">
    <text evidence="1">The sequence shown here is derived from an EMBL/GenBank/DDBJ whole genome shotgun (WGS) entry which is preliminary data.</text>
</comment>
<dbReference type="Proteomes" id="UP001164250">
    <property type="component" value="Chromosome 3"/>
</dbReference>
<dbReference type="EMBL" id="CM047899">
    <property type="protein sequence ID" value="KAJ0101407.1"/>
    <property type="molecule type" value="Genomic_DNA"/>
</dbReference>
<accession>A0ACC1BQK2</accession>
<name>A0ACC1BQK2_9ROSI</name>
<gene>
    <name evidence="1" type="ORF">Patl1_04955</name>
</gene>
<protein>
    <submittedName>
        <fullName evidence="1">Uncharacterized protein</fullName>
    </submittedName>
</protein>
<evidence type="ECO:0000313" key="2">
    <source>
        <dbReference type="Proteomes" id="UP001164250"/>
    </source>
</evidence>
<sequence length="170" mass="19226">MRYAGSWQVMLNNEAAGRVFRSNWCQFLLVVTIEARSPVIHMLNLCPQLSVFFLLSLRASFDLVGGCSVYLVSTCILVLVHFSSSQQVPMDIFPTYSVKMEDVGVILGEQLKQMCGENLMLNLKSEGILKEGRGLNIVKLLKKKTIGEEFEGFFCQVEHRCHIWQQAGFT</sequence>
<keyword evidence="2" id="KW-1185">Reference proteome</keyword>
<evidence type="ECO:0000313" key="1">
    <source>
        <dbReference type="EMBL" id="KAJ0101407.1"/>
    </source>
</evidence>
<reference evidence="2" key="1">
    <citation type="journal article" date="2023" name="G3 (Bethesda)">
        <title>Genome assembly and association tests identify interacting loci associated with vigor, precocity, and sex in interspecific pistachio rootstocks.</title>
        <authorList>
            <person name="Palmer W."/>
            <person name="Jacygrad E."/>
            <person name="Sagayaradj S."/>
            <person name="Cavanaugh K."/>
            <person name="Han R."/>
            <person name="Bertier L."/>
            <person name="Beede B."/>
            <person name="Kafkas S."/>
            <person name="Golino D."/>
            <person name="Preece J."/>
            <person name="Michelmore R."/>
        </authorList>
    </citation>
    <scope>NUCLEOTIDE SEQUENCE [LARGE SCALE GENOMIC DNA]</scope>
</reference>